<dbReference type="SUPFAM" id="SSF56925">
    <property type="entry name" value="OMPA-like"/>
    <property type="match status" value="1"/>
</dbReference>
<dbReference type="AlphaFoldDB" id="A0A7Z8YLG5"/>
<dbReference type="InterPro" id="IPR011250">
    <property type="entry name" value="OMP/PagP_B-barrel"/>
</dbReference>
<reference evidence="4 5" key="1">
    <citation type="submission" date="2018-11" db="EMBL/GenBank/DDBJ databases">
        <authorList>
            <consortium name="Pathogen Informatics"/>
        </authorList>
    </citation>
    <scope>NUCLEOTIDE SEQUENCE [LARGE SCALE GENOMIC DNA]</scope>
    <source>
        <strain evidence="4 5">NCTC12929</strain>
    </source>
</reference>
<accession>A0A7Z8YLG5</accession>
<dbReference type="Pfam" id="PF13505">
    <property type="entry name" value="OMP_b-brl"/>
    <property type="match status" value="1"/>
</dbReference>
<feature type="chain" id="PRO_5031359109" description="Outer membrane protein beta-barrel domain-containing protein" evidence="2">
    <location>
        <begin position="21"/>
        <end position="175"/>
    </location>
</feature>
<comment type="caution">
    <text evidence="4">The sequence shown here is derived from an EMBL/GenBank/DDBJ whole genome shotgun (WGS) entry which is preliminary data.</text>
</comment>
<protein>
    <recommendedName>
        <fullName evidence="3">Outer membrane protein beta-barrel domain-containing protein</fullName>
    </recommendedName>
</protein>
<feature type="domain" description="Outer membrane protein beta-barrel" evidence="3">
    <location>
        <begin position="9"/>
        <end position="175"/>
    </location>
</feature>
<dbReference type="RefSeq" id="WP_125150423.1">
    <property type="nucleotide sequence ID" value="NZ_UYIV01000001.1"/>
</dbReference>
<evidence type="ECO:0000313" key="4">
    <source>
        <dbReference type="EMBL" id="VDH02695.1"/>
    </source>
</evidence>
<sequence>MKKFLFASAFALLGTVTMNAQKLGVTGGLAHLGATAKLGNEKATNGATGGYIGLLAELPLGAKVKFVPGVNYIFVENSGGVQVPLIFKFNVAEGLNLQAGPQFLFDSGEVPEQFKNYYNKTNIAIAIGAGYDINDNFFIDARYGIQVNNHLKNIPSIANASVRVNTLNVGVGYKF</sequence>
<evidence type="ECO:0000256" key="1">
    <source>
        <dbReference type="ARBA" id="ARBA00022729"/>
    </source>
</evidence>
<dbReference type="EMBL" id="UYIV01000001">
    <property type="protein sequence ID" value="VDH02695.1"/>
    <property type="molecule type" value="Genomic_DNA"/>
</dbReference>
<evidence type="ECO:0000313" key="5">
    <source>
        <dbReference type="Proteomes" id="UP000270205"/>
    </source>
</evidence>
<evidence type="ECO:0000256" key="2">
    <source>
        <dbReference type="SAM" id="SignalP"/>
    </source>
</evidence>
<dbReference type="Proteomes" id="UP000270205">
    <property type="component" value="Unassembled WGS sequence"/>
</dbReference>
<proteinExistence type="predicted"/>
<feature type="signal peptide" evidence="2">
    <location>
        <begin position="1"/>
        <end position="20"/>
    </location>
</feature>
<keyword evidence="1 2" id="KW-0732">Signal</keyword>
<gene>
    <name evidence="4" type="ORF">NCTC12929_00151</name>
</gene>
<dbReference type="InterPro" id="IPR027385">
    <property type="entry name" value="Beta-barrel_OMP"/>
</dbReference>
<evidence type="ECO:0000259" key="3">
    <source>
        <dbReference type="Pfam" id="PF13505"/>
    </source>
</evidence>
<organism evidence="4 5">
    <name type="scientific">Bergeyella zoohelcum</name>
    <dbReference type="NCBI Taxonomy" id="1015"/>
    <lineage>
        <taxon>Bacteria</taxon>
        <taxon>Pseudomonadati</taxon>
        <taxon>Bacteroidota</taxon>
        <taxon>Flavobacteriia</taxon>
        <taxon>Flavobacteriales</taxon>
        <taxon>Weeksellaceae</taxon>
        <taxon>Bergeyella</taxon>
    </lineage>
</organism>
<name>A0A7Z8YLG5_9FLAO</name>
<dbReference type="Gene3D" id="2.40.160.20">
    <property type="match status" value="1"/>
</dbReference>